<proteinExistence type="inferred from homology"/>
<gene>
    <name evidence="4" type="ORF">WBA_LOCUS2203</name>
</gene>
<dbReference type="Proteomes" id="UP000270924">
    <property type="component" value="Unassembled WGS sequence"/>
</dbReference>
<feature type="non-terminal residue" evidence="4">
    <location>
        <position position="293"/>
    </location>
</feature>
<name>A0A3P7DW72_WUCBA</name>
<evidence type="ECO:0000256" key="3">
    <source>
        <dbReference type="SAM" id="Phobius"/>
    </source>
</evidence>
<sequence length="293" mass="33568">MSATEQMAQMLNELMGVKRNADIGDTDEPDFDEPDVCKNFLVAFCPNEMFRNTKADLGFCPKIHDPALRLKYRESSRFEKLGYEEEFLNKIRRLDDEVRRKIEKNERRLAMTQPVIKDASKEGGEGETDAQRRQKELISEQQSNLSAKINDCMEKNFISKTAAIYLSSCLLHPYIHYFVLVNKLLVCSHSLPLIDHLTGGSPFLLFPAYWRLPTLVSKFRALEPKRQIVYTSGFPSYHFYCVNAFASLLMLPFNIIVNVLTGLFLILKAEALGALGKVDEAKEQVRQADKFKQ</sequence>
<dbReference type="AlphaFoldDB" id="A0A3P7DW72"/>
<evidence type="ECO:0000313" key="4">
    <source>
        <dbReference type="EMBL" id="VDM08817.1"/>
    </source>
</evidence>
<dbReference type="InParanoid" id="A0A3P7DW72"/>
<evidence type="ECO:0000256" key="1">
    <source>
        <dbReference type="ARBA" id="ARBA00005655"/>
    </source>
</evidence>
<dbReference type="GO" id="GO:0005685">
    <property type="term" value="C:U1 snRNP"/>
    <property type="evidence" value="ECO:0007669"/>
    <property type="project" value="InterPro"/>
</dbReference>
<keyword evidence="3" id="KW-0812">Transmembrane</keyword>
<evidence type="ECO:0000256" key="2">
    <source>
        <dbReference type="SAM" id="MobiDB-lite"/>
    </source>
</evidence>
<feature type="region of interest" description="Disordered" evidence="2">
    <location>
        <begin position="113"/>
        <end position="133"/>
    </location>
</feature>
<evidence type="ECO:0000313" key="5">
    <source>
        <dbReference type="Proteomes" id="UP000270924"/>
    </source>
</evidence>
<dbReference type="GO" id="GO:0006376">
    <property type="term" value="P:mRNA splice site recognition"/>
    <property type="evidence" value="ECO:0007669"/>
    <property type="project" value="InterPro"/>
</dbReference>
<dbReference type="PANTHER" id="PTHR12375">
    <property type="entry name" value="RNA-BINDING PROTEIN LUC7-RELATED"/>
    <property type="match status" value="1"/>
</dbReference>
<keyword evidence="3" id="KW-1133">Transmembrane helix</keyword>
<protein>
    <submittedName>
        <fullName evidence="4">Uncharacterized protein</fullName>
    </submittedName>
</protein>
<dbReference type="EMBL" id="UYWW01000568">
    <property type="protein sequence ID" value="VDM08817.1"/>
    <property type="molecule type" value="Genomic_DNA"/>
</dbReference>
<organism evidence="4 5">
    <name type="scientific">Wuchereria bancrofti</name>
    <dbReference type="NCBI Taxonomy" id="6293"/>
    <lineage>
        <taxon>Eukaryota</taxon>
        <taxon>Metazoa</taxon>
        <taxon>Ecdysozoa</taxon>
        <taxon>Nematoda</taxon>
        <taxon>Chromadorea</taxon>
        <taxon>Rhabditida</taxon>
        <taxon>Spirurina</taxon>
        <taxon>Spiruromorpha</taxon>
        <taxon>Filarioidea</taxon>
        <taxon>Onchocercidae</taxon>
        <taxon>Wuchereria</taxon>
    </lineage>
</organism>
<feature type="compositionally biased region" description="Basic and acidic residues" evidence="2">
    <location>
        <begin position="118"/>
        <end position="133"/>
    </location>
</feature>
<dbReference type="OrthoDB" id="10266921at2759"/>
<keyword evidence="5" id="KW-1185">Reference proteome</keyword>
<dbReference type="FunCoup" id="A0A3P7DW72">
    <property type="interactions" value="2298"/>
</dbReference>
<comment type="similarity">
    <text evidence="1">Belongs to the Luc7 family.</text>
</comment>
<feature type="transmembrane region" description="Helical" evidence="3">
    <location>
        <begin position="244"/>
        <end position="267"/>
    </location>
</feature>
<accession>A0A3P7DW72</accession>
<reference evidence="4 5" key="1">
    <citation type="submission" date="2018-11" db="EMBL/GenBank/DDBJ databases">
        <authorList>
            <consortium name="Pathogen Informatics"/>
        </authorList>
    </citation>
    <scope>NUCLEOTIDE SEQUENCE [LARGE SCALE GENOMIC DNA]</scope>
</reference>
<dbReference type="GO" id="GO:0003729">
    <property type="term" value="F:mRNA binding"/>
    <property type="evidence" value="ECO:0007669"/>
    <property type="project" value="InterPro"/>
</dbReference>
<dbReference type="Pfam" id="PF03194">
    <property type="entry name" value="LUC7"/>
    <property type="match status" value="1"/>
</dbReference>
<dbReference type="InterPro" id="IPR004882">
    <property type="entry name" value="Luc7-rel"/>
</dbReference>
<keyword evidence="3" id="KW-0472">Membrane</keyword>